<dbReference type="SMART" id="SM01130">
    <property type="entry name" value="DHDPS"/>
    <property type="match status" value="1"/>
</dbReference>
<comment type="caution">
    <text evidence="4">The sequence shown here is derived from an EMBL/GenBank/DDBJ whole genome shotgun (WGS) entry which is preliminary data.</text>
</comment>
<dbReference type="EMBL" id="JACIBX010000007">
    <property type="protein sequence ID" value="MBB3712594.1"/>
    <property type="molecule type" value="Genomic_DNA"/>
</dbReference>
<accession>A0ABR6HPV4</accession>
<evidence type="ECO:0000256" key="2">
    <source>
        <dbReference type="ARBA" id="ARBA00023239"/>
    </source>
</evidence>
<gene>
    <name evidence="4" type="ORF">FHS00_002182</name>
</gene>
<name>A0ABR6HPV4_9RHOB</name>
<dbReference type="PIRSF" id="PIRSF001365">
    <property type="entry name" value="DHDPS"/>
    <property type="match status" value="1"/>
</dbReference>
<proteinExistence type="inferred from homology"/>
<protein>
    <submittedName>
        <fullName evidence="4">4-hydroxy-tetrahydrodipicolinate synthase</fullName>
        <ecNumber evidence="4">4.3.3.7</ecNumber>
    </submittedName>
</protein>
<dbReference type="PANTHER" id="PTHR12128:SF66">
    <property type="entry name" value="4-HYDROXY-2-OXOGLUTARATE ALDOLASE, MITOCHONDRIAL"/>
    <property type="match status" value="1"/>
</dbReference>
<dbReference type="Pfam" id="PF00701">
    <property type="entry name" value="DHDPS"/>
    <property type="match status" value="1"/>
</dbReference>
<comment type="similarity">
    <text evidence="1 3">Belongs to the DapA family.</text>
</comment>
<dbReference type="Gene3D" id="3.20.20.70">
    <property type="entry name" value="Aldolase class I"/>
    <property type="match status" value="1"/>
</dbReference>
<sequence length="292" mass="29966">MTDTPFQGLMAFPITPTDAAGRVLEAPLAVMLDRLRMAGVGSVGLLGSTGGYAYLTPETRSRVLAVATEVLGGAVPLVVNVGAIRTDTAMALAREAEAAGAQGLLMAPVSYTPLTEAEVQVHYASVAGTIGLPLCVYNTPATTGFTFGDALLARLAEVPNVAAVKMPPPPGAVAEDLARLRAALPEGFAIGYSGDWIGAEALAAGADAWFAVAAGLLPGPVMELAAAAQAGRTRAEDRFAPLWALFREYGSFRVMFGIARLMGLADCDPPRPVLPIPEAALPRLEAALGAIG</sequence>
<evidence type="ECO:0000313" key="4">
    <source>
        <dbReference type="EMBL" id="MBB3712594.1"/>
    </source>
</evidence>
<keyword evidence="2 3" id="KW-0456">Lyase</keyword>
<dbReference type="RefSeq" id="WP_183473062.1">
    <property type="nucleotide sequence ID" value="NZ_JACIBX010000007.1"/>
</dbReference>
<organism evidence="4 5">
    <name type="scientific">Limimaricola variabilis</name>
    <dbReference type="NCBI Taxonomy" id="1492771"/>
    <lineage>
        <taxon>Bacteria</taxon>
        <taxon>Pseudomonadati</taxon>
        <taxon>Pseudomonadota</taxon>
        <taxon>Alphaproteobacteria</taxon>
        <taxon>Rhodobacterales</taxon>
        <taxon>Paracoccaceae</taxon>
        <taxon>Limimaricola</taxon>
    </lineage>
</organism>
<reference evidence="4 5" key="1">
    <citation type="submission" date="2020-08" db="EMBL/GenBank/DDBJ databases">
        <title>Genomic Encyclopedia of Type Strains, Phase III (KMG-III): the genomes of soil and plant-associated and newly described type strains.</title>
        <authorList>
            <person name="Whitman W."/>
        </authorList>
    </citation>
    <scope>NUCLEOTIDE SEQUENCE [LARGE SCALE GENOMIC DNA]</scope>
    <source>
        <strain evidence="4 5">CECT 8572</strain>
    </source>
</reference>
<dbReference type="Proteomes" id="UP000576152">
    <property type="component" value="Unassembled WGS sequence"/>
</dbReference>
<dbReference type="SUPFAM" id="SSF51569">
    <property type="entry name" value="Aldolase"/>
    <property type="match status" value="1"/>
</dbReference>
<dbReference type="PRINTS" id="PR00146">
    <property type="entry name" value="DHPICSNTHASE"/>
</dbReference>
<keyword evidence="5" id="KW-1185">Reference proteome</keyword>
<dbReference type="InterPro" id="IPR002220">
    <property type="entry name" value="DapA-like"/>
</dbReference>
<evidence type="ECO:0000313" key="5">
    <source>
        <dbReference type="Proteomes" id="UP000576152"/>
    </source>
</evidence>
<dbReference type="PANTHER" id="PTHR12128">
    <property type="entry name" value="DIHYDRODIPICOLINATE SYNTHASE"/>
    <property type="match status" value="1"/>
</dbReference>
<dbReference type="GO" id="GO:0008840">
    <property type="term" value="F:4-hydroxy-tetrahydrodipicolinate synthase activity"/>
    <property type="evidence" value="ECO:0007669"/>
    <property type="project" value="UniProtKB-EC"/>
</dbReference>
<dbReference type="EC" id="4.3.3.7" evidence="4"/>
<evidence type="ECO:0000256" key="3">
    <source>
        <dbReference type="PIRNR" id="PIRNR001365"/>
    </source>
</evidence>
<dbReference type="CDD" id="cd00408">
    <property type="entry name" value="DHDPS-like"/>
    <property type="match status" value="1"/>
</dbReference>
<evidence type="ECO:0000256" key="1">
    <source>
        <dbReference type="ARBA" id="ARBA00007592"/>
    </source>
</evidence>
<dbReference type="InterPro" id="IPR013785">
    <property type="entry name" value="Aldolase_TIM"/>
</dbReference>